<accession>A0A0R1VHH5</accession>
<dbReference type="RefSeq" id="WP_056937151.1">
    <property type="nucleotide sequence ID" value="NZ_AZFN01000009.1"/>
</dbReference>
<organism evidence="1 2">
    <name type="scientific">Limosilactobacillus gastricus DSM 16045</name>
    <dbReference type="NCBI Taxonomy" id="1423749"/>
    <lineage>
        <taxon>Bacteria</taxon>
        <taxon>Bacillati</taxon>
        <taxon>Bacillota</taxon>
        <taxon>Bacilli</taxon>
        <taxon>Lactobacillales</taxon>
        <taxon>Lactobacillaceae</taxon>
        <taxon>Limosilactobacillus</taxon>
    </lineage>
</organism>
<proteinExistence type="predicted"/>
<evidence type="ECO:0008006" key="3">
    <source>
        <dbReference type="Google" id="ProtNLM"/>
    </source>
</evidence>
<keyword evidence="2" id="KW-1185">Reference proteome</keyword>
<dbReference type="Proteomes" id="UP000051739">
    <property type="component" value="Unassembled WGS sequence"/>
</dbReference>
<protein>
    <recommendedName>
        <fullName evidence="3">dUTPase</fullName>
    </recommendedName>
</protein>
<reference evidence="1 2" key="1">
    <citation type="journal article" date="2015" name="Genome Announc.">
        <title>Expanding the biotechnology potential of lactobacilli through comparative genomics of 213 strains and associated genera.</title>
        <authorList>
            <person name="Sun Z."/>
            <person name="Harris H.M."/>
            <person name="McCann A."/>
            <person name="Guo C."/>
            <person name="Argimon S."/>
            <person name="Zhang W."/>
            <person name="Yang X."/>
            <person name="Jeffery I.B."/>
            <person name="Cooney J.C."/>
            <person name="Kagawa T.F."/>
            <person name="Liu W."/>
            <person name="Song Y."/>
            <person name="Salvetti E."/>
            <person name="Wrobel A."/>
            <person name="Rasinkangas P."/>
            <person name="Parkhill J."/>
            <person name="Rea M.C."/>
            <person name="O'Sullivan O."/>
            <person name="Ritari J."/>
            <person name="Douillard F.P."/>
            <person name="Paul Ross R."/>
            <person name="Yang R."/>
            <person name="Briner A.E."/>
            <person name="Felis G.E."/>
            <person name="de Vos W.M."/>
            <person name="Barrangou R."/>
            <person name="Klaenhammer T.R."/>
            <person name="Caufield P.W."/>
            <person name="Cui Y."/>
            <person name="Zhang H."/>
            <person name="O'Toole P.W."/>
        </authorList>
    </citation>
    <scope>NUCLEOTIDE SEQUENCE [LARGE SCALE GENOMIC DNA]</scope>
    <source>
        <strain evidence="1 2">DSM 16045</strain>
    </source>
</reference>
<name>A0A0R1VHH5_9LACO</name>
<evidence type="ECO:0000313" key="1">
    <source>
        <dbReference type="EMBL" id="KRM02547.1"/>
    </source>
</evidence>
<comment type="caution">
    <text evidence="1">The sequence shown here is derived from an EMBL/GenBank/DDBJ whole genome shotgun (WGS) entry which is preliminary data.</text>
</comment>
<sequence>MLDITKLLQSSISIDRQMTEQKDILLGPEARQINAMTTLDVELAKLYQLSHWNEVWHDQEAENLTELTRQFVKVIFWLLLFSAQKQWTHLVVMTPADYEHIKQLPSQSKVADQDKLYLAIKNFLYGAYFEHRQADFKHAWHLLLKLGLVDLKLDDQKIMISFVEWQAALLKR</sequence>
<dbReference type="PATRIC" id="fig|1423749.3.peg.1780"/>
<evidence type="ECO:0000313" key="2">
    <source>
        <dbReference type="Proteomes" id="UP000051739"/>
    </source>
</evidence>
<dbReference type="AlphaFoldDB" id="A0A0R1VHH5"/>
<dbReference type="EMBL" id="AZFN01000009">
    <property type="protein sequence ID" value="KRM02547.1"/>
    <property type="molecule type" value="Genomic_DNA"/>
</dbReference>
<gene>
    <name evidence="1" type="ORF">FC60_GL001721</name>
</gene>